<name>A0A1G1YPW0_9BACT</name>
<protein>
    <submittedName>
        <fullName evidence="1">Uncharacterized protein</fullName>
    </submittedName>
</protein>
<reference evidence="1 2" key="1">
    <citation type="journal article" date="2016" name="Nat. Commun.">
        <title>Thousands of microbial genomes shed light on interconnected biogeochemical processes in an aquifer system.</title>
        <authorList>
            <person name="Anantharaman K."/>
            <person name="Brown C.T."/>
            <person name="Hug L.A."/>
            <person name="Sharon I."/>
            <person name="Castelle C.J."/>
            <person name="Probst A.J."/>
            <person name="Thomas B.C."/>
            <person name="Singh A."/>
            <person name="Wilkins M.J."/>
            <person name="Karaoz U."/>
            <person name="Brodie E.L."/>
            <person name="Williams K.H."/>
            <person name="Hubbard S.S."/>
            <person name="Banfield J.F."/>
        </authorList>
    </citation>
    <scope>NUCLEOTIDE SEQUENCE [LARGE SCALE GENOMIC DNA]</scope>
</reference>
<organism evidence="1 2">
    <name type="scientific">Candidatus Buchananbacteria bacterium RIFCSPLOWO2_01_FULL_45_31</name>
    <dbReference type="NCBI Taxonomy" id="1797545"/>
    <lineage>
        <taxon>Bacteria</taxon>
        <taxon>Candidatus Buchananiibacteriota</taxon>
    </lineage>
</organism>
<accession>A0A1G1YPW0</accession>
<evidence type="ECO:0000313" key="2">
    <source>
        <dbReference type="Proteomes" id="UP000177250"/>
    </source>
</evidence>
<dbReference type="Proteomes" id="UP000177250">
    <property type="component" value="Unassembled WGS sequence"/>
</dbReference>
<comment type="caution">
    <text evidence="1">The sequence shown here is derived from an EMBL/GenBank/DDBJ whole genome shotgun (WGS) entry which is preliminary data.</text>
</comment>
<evidence type="ECO:0000313" key="1">
    <source>
        <dbReference type="EMBL" id="OGY53846.1"/>
    </source>
</evidence>
<dbReference type="EMBL" id="MHIO01000018">
    <property type="protein sequence ID" value="OGY53846.1"/>
    <property type="molecule type" value="Genomic_DNA"/>
</dbReference>
<sequence length="206" mass="22617">MIVKLKGVEGSRLAALWAIAEKPEFQYVFDEPQPFNPPVSRECTVTTRPAIKVLECKAVGNVYEASLEIAHGFYYIEEKEGDLITGKGKKVPIPRALVLAVFNALNLYPDSVEADKNVTNLLKQIMTVKAAGAAKFVAEDHLKSANVGWTGDNFKKLFLKKTEENVGDAAIAIDRLERASKDAPIMTELGARAEIKLAHFFGLLEA</sequence>
<proteinExistence type="predicted"/>
<gene>
    <name evidence="1" type="ORF">A3B15_02110</name>
</gene>
<dbReference type="AlphaFoldDB" id="A0A1G1YPW0"/>